<dbReference type="PROSITE" id="PS51257">
    <property type="entry name" value="PROKAR_LIPOPROTEIN"/>
    <property type="match status" value="1"/>
</dbReference>
<gene>
    <name evidence="1" type="ORF">DF182_29545</name>
</gene>
<keyword evidence="2" id="KW-1185">Reference proteome</keyword>
<dbReference type="RefSeq" id="WP_113619350.1">
    <property type="nucleotide sequence ID" value="NZ_QFFJ01000002.1"/>
</dbReference>
<reference evidence="1 2" key="1">
    <citation type="submission" date="2018-05" db="EMBL/GenBank/DDBJ databases">
        <title>Chitinophaga sp. K3CV102501T nov., isolated from isolated from a monsoon evergreen broad-leaved forest soil.</title>
        <authorList>
            <person name="Lv Y."/>
        </authorList>
    </citation>
    <scope>NUCLEOTIDE SEQUENCE [LARGE SCALE GENOMIC DNA]</scope>
    <source>
        <strain evidence="1 2">GDMCC 1.1325</strain>
    </source>
</reference>
<proteinExistence type="predicted"/>
<sequence>MRTQIATLSRGLQRCWMLLGLLLLAACGTSVHMTGSWKDPSAQSGGYHNILVAGLSSNVSARGIVESKLAAQLQAHGVAAGKSTDLFPPNFDPKKEESIKTASGKIEAAGFNAVLTVSLINKESETRYVPGSVMYAPYPAYGWYGNFWGYYGYMYNSVYSPGYYTTDKIYFLESNLYDLNQNGKLVWSGQSETYNPNSLESFAAAYAKKVADALQNGGLLKR</sequence>
<name>A0A365XX73_9BACT</name>
<evidence type="ECO:0000313" key="2">
    <source>
        <dbReference type="Proteomes" id="UP000253410"/>
    </source>
</evidence>
<organism evidence="1 2">
    <name type="scientific">Chitinophaga flava</name>
    <dbReference type="NCBI Taxonomy" id="2259036"/>
    <lineage>
        <taxon>Bacteria</taxon>
        <taxon>Pseudomonadati</taxon>
        <taxon>Bacteroidota</taxon>
        <taxon>Chitinophagia</taxon>
        <taxon>Chitinophagales</taxon>
        <taxon>Chitinophagaceae</taxon>
        <taxon>Chitinophaga</taxon>
    </lineage>
</organism>
<evidence type="ECO:0000313" key="1">
    <source>
        <dbReference type="EMBL" id="RBL90601.1"/>
    </source>
</evidence>
<dbReference type="Proteomes" id="UP000253410">
    <property type="component" value="Unassembled WGS sequence"/>
</dbReference>
<dbReference type="AlphaFoldDB" id="A0A365XX73"/>
<accession>A0A365XX73</accession>
<dbReference type="OrthoDB" id="6078026at2"/>
<comment type="caution">
    <text evidence="1">The sequence shown here is derived from an EMBL/GenBank/DDBJ whole genome shotgun (WGS) entry which is preliminary data.</text>
</comment>
<dbReference type="EMBL" id="QFFJ01000002">
    <property type="protein sequence ID" value="RBL90601.1"/>
    <property type="molecule type" value="Genomic_DNA"/>
</dbReference>
<evidence type="ECO:0008006" key="3">
    <source>
        <dbReference type="Google" id="ProtNLM"/>
    </source>
</evidence>
<protein>
    <recommendedName>
        <fullName evidence="3">DUF4136 domain-containing protein</fullName>
    </recommendedName>
</protein>